<keyword evidence="2" id="KW-0479">Metal-binding</keyword>
<dbReference type="OrthoDB" id="9800565at2"/>
<gene>
    <name evidence="4" type="ORF">FILTAD_02859</name>
</gene>
<evidence type="ECO:0000256" key="1">
    <source>
        <dbReference type="ARBA" id="ARBA00008950"/>
    </source>
</evidence>
<dbReference type="GO" id="GO:0016787">
    <property type="term" value="F:hydrolase activity"/>
    <property type="evidence" value="ECO:0007669"/>
    <property type="project" value="UniProtKB-UniRule"/>
</dbReference>
<dbReference type="Proteomes" id="UP000270468">
    <property type="component" value="Unassembled WGS sequence"/>
</dbReference>
<dbReference type="Gene3D" id="3.60.21.10">
    <property type="match status" value="1"/>
</dbReference>
<dbReference type="PANTHER" id="PTHR11124">
    <property type="entry name" value="VACUOLAR SORTING PROTEIN VPS29"/>
    <property type="match status" value="1"/>
</dbReference>
<evidence type="ECO:0000256" key="2">
    <source>
        <dbReference type="RuleBase" id="RU362039"/>
    </source>
</evidence>
<dbReference type="RefSeq" id="WP_124071651.1">
    <property type="nucleotide sequence ID" value="NZ_CBCRXF010000002.1"/>
</dbReference>
<dbReference type="NCBIfam" id="TIGR00040">
    <property type="entry name" value="yfcE"/>
    <property type="match status" value="1"/>
</dbReference>
<dbReference type="SUPFAM" id="SSF56300">
    <property type="entry name" value="Metallo-dependent phosphatases"/>
    <property type="match status" value="1"/>
</dbReference>
<dbReference type="InterPro" id="IPR000979">
    <property type="entry name" value="Phosphodiesterase_MJ0936/Vps29"/>
</dbReference>
<dbReference type="EMBL" id="UXAV01000044">
    <property type="protein sequence ID" value="VDC32677.1"/>
    <property type="molecule type" value="Genomic_DNA"/>
</dbReference>
<accession>A0A3P5XP54</accession>
<evidence type="ECO:0000313" key="5">
    <source>
        <dbReference type="Proteomes" id="UP000270468"/>
    </source>
</evidence>
<dbReference type="GO" id="GO:0046872">
    <property type="term" value="F:metal ion binding"/>
    <property type="evidence" value="ECO:0007669"/>
    <property type="project" value="UniProtKB-KW"/>
</dbReference>
<dbReference type="CDD" id="cd00841">
    <property type="entry name" value="MPP_YfcE"/>
    <property type="match status" value="1"/>
</dbReference>
<name>A0A3P5XP54_9BACL</name>
<dbReference type="InterPro" id="IPR024654">
    <property type="entry name" value="Calcineurin-like_PHP_lpxH"/>
</dbReference>
<feature type="domain" description="Calcineurin-like phosphoesterase" evidence="3">
    <location>
        <begin position="1"/>
        <end position="142"/>
    </location>
</feature>
<evidence type="ECO:0000313" key="4">
    <source>
        <dbReference type="EMBL" id="VDC32677.1"/>
    </source>
</evidence>
<dbReference type="Pfam" id="PF12850">
    <property type="entry name" value="Metallophos_2"/>
    <property type="match status" value="1"/>
</dbReference>
<comment type="cofactor">
    <cofactor evidence="2">
        <name>a divalent metal cation</name>
        <dbReference type="ChEBI" id="CHEBI:60240"/>
    </cofactor>
</comment>
<comment type="similarity">
    <text evidence="1 2">Belongs to the metallophosphoesterase superfamily. YfcE family.</text>
</comment>
<evidence type="ECO:0000259" key="3">
    <source>
        <dbReference type="Pfam" id="PF12850"/>
    </source>
</evidence>
<organism evidence="4 5">
    <name type="scientific">Filibacter tadaridae</name>
    <dbReference type="NCBI Taxonomy" id="2483811"/>
    <lineage>
        <taxon>Bacteria</taxon>
        <taxon>Bacillati</taxon>
        <taxon>Bacillota</taxon>
        <taxon>Bacilli</taxon>
        <taxon>Bacillales</taxon>
        <taxon>Caryophanaceae</taxon>
        <taxon>Filibacter</taxon>
    </lineage>
</organism>
<dbReference type="InterPro" id="IPR029052">
    <property type="entry name" value="Metallo-depent_PP-like"/>
</dbReference>
<dbReference type="InterPro" id="IPR041802">
    <property type="entry name" value="MPP_YfcE"/>
</dbReference>
<proteinExistence type="inferred from homology"/>
<reference evidence="4 5" key="1">
    <citation type="submission" date="2018-11" db="EMBL/GenBank/DDBJ databases">
        <authorList>
            <person name="Criscuolo A."/>
        </authorList>
    </citation>
    <scope>NUCLEOTIDE SEQUENCE [LARGE SCALE GENOMIC DNA]</scope>
    <source>
        <strain evidence="4">ATB-66</strain>
    </source>
</reference>
<keyword evidence="5" id="KW-1185">Reference proteome</keyword>
<sequence>MKIIVMSDSHGDKETIKAVSLLQTDATFHCGDSELAFNDPVLSKVHKVRGNCDIDTRFPSSVVTSVNEKTVLAVHGHEHNVKQSLMALFYAAKECVADIVLFGHSHVYGAEVKDGILFVNPGSTMQPRGGNEPTYAVIEWDETVRVTFKNLAHKTVDSTELKKM</sequence>
<dbReference type="EC" id="3.1.4.-" evidence="2"/>
<dbReference type="AlphaFoldDB" id="A0A3P5XP54"/>
<protein>
    <recommendedName>
        <fullName evidence="2">Phosphoesterase</fullName>
        <ecNumber evidence="2">3.1.4.-</ecNumber>
    </recommendedName>
</protein>